<dbReference type="EMBL" id="NIDE01000008">
    <property type="protein sequence ID" value="OWK40468.1"/>
    <property type="molecule type" value="Genomic_DNA"/>
</dbReference>
<evidence type="ECO:0000256" key="2">
    <source>
        <dbReference type="ARBA" id="ARBA00022448"/>
    </source>
</evidence>
<feature type="active site" description="Nucleophile" evidence="8">
    <location>
        <position position="33"/>
    </location>
</feature>
<organism evidence="11 12">
    <name type="scientific">Fimbriiglobus ruber</name>
    <dbReference type="NCBI Taxonomy" id="1908690"/>
    <lineage>
        <taxon>Bacteria</taxon>
        <taxon>Pseudomonadati</taxon>
        <taxon>Planctomycetota</taxon>
        <taxon>Planctomycetia</taxon>
        <taxon>Gemmatales</taxon>
        <taxon>Gemmataceae</taxon>
        <taxon>Fimbriiglobus</taxon>
    </lineage>
</organism>
<evidence type="ECO:0000256" key="3">
    <source>
        <dbReference type="ARBA" id="ARBA00022982"/>
    </source>
</evidence>
<evidence type="ECO:0000256" key="1">
    <source>
        <dbReference type="ARBA" id="ARBA00008987"/>
    </source>
</evidence>
<evidence type="ECO:0000256" key="6">
    <source>
        <dbReference type="NCBIfam" id="TIGR01068"/>
    </source>
</evidence>
<dbReference type="GO" id="GO:0005829">
    <property type="term" value="C:cytosol"/>
    <property type="evidence" value="ECO:0007669"/>
    <property type="project" value="TreeGrafter"/>
</dbReference>
<gene>
    <name evidence="11" type="ORF">FRUB_05387</name>
</gene>
<evidence type="ECO:0000313" key="12">
    <source>
        <dbReference type="Proteomes" id="UP000214646"/>
    </source>
</evidence>
<reference evidence="12" key="1">
    <citation type="submission" date="2017-06" db="EMBL/GenBank/DDBJ databases">
        <title>Genome analysis of Fimbriiglobus ruber SP5, the first member of the order Planctomycetales with confirmed chitinolytic capability.</title>
        <authorList>
            <person name="Ravin N.V."/>
            <person name="Rakitin A.L."/>
            <person name="Ivanova A.A."/>
            <person name="Beletsky A.V."/>
            <person name="Kulichevskaya I.S."/>
            <person name="Mardanov A.V."/>
            <person name="Dedysh S.N."/>
        </authorList>
    </citation>
    <scope>NUCLEOTIDE SEQUENCE [LARGE SCALE GENOMIC DNA]</scope>
    <source>
        <strain evidence="12">SP5</strain>
    </source>
</reference>
<dbReference type="NCBIfam" id="TIGR01068">
    <property type="entry name" value="thioredoxin"/>
    <property type="match status" value="1"/>
</dbReference>
<evidence type="ECO:0000256" key="4">
    <source>
        <dbReference type="ARBA" id="ARBA00023157"/>
    </source>
</evidence>
<dbReference type="PIRSF" id="PIRSF000077">
    <property type="entry name" value="Thioredoxin"/>
    <property type="match status" value="1"/>
</dbReference>
<keyword evidence="3" id="KW-0249">Electron transport</keyword>
<protein>
    <recommendedName>
        <fullName evidence="6 7">Thioredoxin</fullName>
    </recommendedName>
</protein>
<dbReference type="GO" id="GO:0015035">
    <property type="term" value="F:protein-disulfide reductase activity"/>
    <property type="evidence" value="ECO:0007669"/>
    <property type="project" value="UniProtKB-UniRule"/>
</dbReference>
<dbReference type="Gene3D" id="3.40.30.10">
    <property type="entry name" value="Glutaredoxin"/>
    <property type="match status" value="1"/>
</dbReference>
<dbReference type="SUPFAM" id="SSF52833">
    <property type="entry name" value="Thioredoxin-like"/>
    <property type="match status" value="1"/>
</dbReference>
<keyword evidence="5 9" id="KW-0676">Redox-active center</keyword>
<dbReference type="PRINTS" id="PR00421">
    <property type="entry name" value="THIOREDOXIN"/>
</dbReference>
<feature type="active site" description="Nucleophile" evidence="8">
    <location>
        <position position="36"/>
    </location>
</feature>
<dbReference type="PANTHER" id="PTHR45663:SF11">
    <property type="entry name" value="GEO12009P1"/>
    <property type="match status" value="1"/>
</dbReference>
<dbReference type="InterPro" id="IPR005746">
    <property type="entry name" value="Thioredoxin"/>
</dbReference>
<feature type="site" description="Contributes to redox potential value" evidence="8">
    <location>
        <position position="34"/>
    </location>
</feature>
<feature type="domain" description="Thioredoxin" evidence="10">
    <location>
        <begin position="1"/>
        <end position="109"/>
    </location>
</feature>
<keyword evidence="2" id="KW-0813">Transport</keyword>
<evidence type="ECO:0000256" key="5">
    <source>
        <dbReference type="ARBA" id="ARBA00023284"/>
    </source>
</evidence>
<evidence type="ECO:0000256" key="9">
    <source>
        <dbReference type="PIRSR" id="PIRSR000077-4"/>
    </source>
</evidence>
<dbReference type="InterPro" id="IPR013766">
    <property type="entry name" value="Thioredoxin_domain"/>
</dbReference>
<dbReference type="FunFam" id="3.40.30.10:FF:000001">
    <property type="entry name" value="Thioredoxin"/>
    <property type="match status" value="1"/>
</dbReference>
<feature type="disulfide bond" description="Redox-active" evidence="9">
    <location>
        <begin position="33"/>
        <end position="36"/>
    </location>
</feature>
<dbReference type="InterPro" id="IPR036249">
    <property type="entry name" value="Thioredoxin-like_sf"/>
</dbReference>
<dbReference type="Proteomes" id="UP000214646">
    <property type="component" value="Unassembled WGS sequence"/>
</dbReference>
<dbReference type="Pfam" id="PF00085">
    <property type="entry name" value="Thioredoxin"/>
    <property type="match status" value="1"/>
</dbReference>
<dbReference type="PANTHER" id="PTHR45663">
    <property type="entry name" value="GEO12009P1"/>
    <property type="match status" value="1"/>
</dbReference>
<feature type="site" description="Deprotonates C-terminal active site Cys" evidence="8">
    <location>
        <position position="27"/>
    </location>
</feature>
<dbReference type="GO" id="GO:0045454">
    <property type="term" value="P:cell redox homeostasis"/>
    <property type="evidence" value="ECO:0007669"/>
    <property type="project" value="TreeGrafter"/>
</dbReference>
<dbReference type="RefSeq" id="WP_088256374.1">
    <property type="nucleotide sequence ID" value="NZ_NIDE01000008.1"/>
</dbReference>
<sequence>MASPNVLELTTDNFEQEVNSGTLVVADFWAPWCGPCRQLSPVIDRLADQFAGKVKVGKVNVDENSDLAIKYDVATIPRVLMFKGGDQPVFQHVGTISDAELSQVINQHL</sequence>
<evidence type="ECO:0000256" key="8">
    <source>
        <dbReference type="PIRSR" id="PIRSR000077-1"/>
    </source>
</evidence>
<dbReference type="PROSITE" id="PS51352">
    <property type="entry name" value="THIOREDOXIN_2"/>
    <property type="match status" value="1"/>
</dbReference>
<evidence type="ECO:0000259" key="10">
    <source>
        <dbReference type="PROSITE" id="PS51352"/>
    </source>
</evidence>
<evidence type="ECO:0000256" key="7">
    <source>
        <dbReference type="PIRNR" id="PIRNR000077"/>
    </source>
</evidence>
<dbReference type="OrthoDB" id="9790390at2"/>
<keyword evidence="12" id="KW-1185">Reference proteome</keyword>
<accession>A0A225DPF0</accession>
<dbReference type="InterPro" id="IPR017937">
    <property type="entry name" value="Thioredoxin_CS"/>
</dbReference>
<name>A0A225DPF0_9BACT</name>
<keyword evidence="4 9" id="KW-1015">Disulfide bond</keyword>
<dbReference type="PROSITE" id="PS00194">
    <property type="entry name" value="THIOREDOXIN_1"/>
    <property type="match status" value="1"/>
</dbReference>
<feature type="site" description="Contributes to redox potential value" evidence="8">
    <location>
        <position position="35"/>
    </location>
</feature>
<dbReference type="CDD" id="cd02947">
    <property type="entry name" value="TRX_family"/>
    <property type="match status" value="1"/>
</dbReference>
<proteinExistence type="inferred from homology"/>
<comment type="similarity">
    <text evidence="1 7">Belongs to the thioredoxin family.</text>
</comment>
<comment type="caution">
    <text evidence="11">The sequence shown here is derived from an EMBL/GenBank/DDBJ whole genome shotgun (WGS) entry which is preliminary data.</text>
</comment>
<evidence type="ECO:0000313" key="11">
    <source>
        <dbReference type="EMBL" id="OWK40468.1"/>
    </source>
</evidence>
<dbReference type="AlphaFoldDB" id="A0A225DPF0"/>